<dbReference type="Gene3D" id="1.20.1720.10">
    <property type="entry name" value="Multidrug resistance protein D"/>
    <property type="match status" value="1"/>
</dbReference>
<protein>
    <submittedName>
        <fullName evidence="7">MFS general substrate transporter</fullName>
    </submittedName>
</protein>
<evidence type="ECO:0000313" key="8">
    <source>
        <dbReference type="Proteomes" id="UP000799764"/>
    </source>
</evidence>
<dbReference type="InterPro" id="IPR036259">
    <property type="entry name" value="MFS_trans_sf"/>
</dbReference>
<comment type="subcellular location">
    <subcellularLocation>
        <location evidence="1">Membrane</location>
        <topology evidence="1">Multi-pass membrane protein</topology>
    </subcellularLocation>
</comment>
<feature type="transmembrane region" description="Helical" evidence="5">
    <location>
        <begin position="466"/>
        <end position="485"/>
    </location>
</feature>
<keyword evidence="3 5" id="KW-1133">Transmembrane helix</keyword>
<organism evidence="7 8">
    <name type="scientific">Karstenula rhodostoma CBS 690.94</name>
    <dbReference type="NCBI Taxonomy" id="1392251"/>
    <lineage>
        <taxon>Eukaryota</taxon>
        <taxon>Fungi</taxon>
        <taxon>Dikarya</taxon>
        <taxon>Ascomycota</taxon>
        <taxon>Pezizomycotina</taxon>
        <taxon>Dothideomycetes</taxon>
        <taxon>Pleosporomycetidae</taxon>
        <taxon>Pleosporales</taxon>
        <taxon>Massarineae</taxon>
        <taxon>Didymosphaeriaceae</taxon>
        <taxon>Karstenula</taxon>
    </lineage>
</organism>
<dbReference type="Pfam" id="PF07690">
    <property type="entry name" value="MFS_1"/>
    <property type="match status" value="1"/>
</dbReference>
<feature type="transmembrane region" description="Helical" evidence="5">
    <location>
        <begin position="154"/>
        <end position="174"/>
    </location>
</feature>
<gene>
    <name evidence="7" type="ORF">P171DRAFT_316803</name>
</gene>
<dbReference type="OrthoDB" id="10021397at2759"/>
<feature type="transmembrane region" description="Helical" evidence="5">
    <location>
        <begin position="390"/>
        <end position="416"/>
    </location>
</feature>
<dbReference type="PANTHER" id="PTHR23501">
    <property type="entry name" value="MAJOR FACILITATOR SUPERFAMILY"/>
    <property type="match status" value="1"/>
</dbReference>
<feature type="non-terminal residue" evidence="7">
    <location>
        <position position="495"/>
    </location>
</feature>
<dbReference type="GO" id="GO:0005886">
    <property type="term" value="C:plasma membrane"/>
    <property type="evidence" value="ECO:0007669"/>
    <property type="project" value="TreeGrafter"/>
</dbReference>
<dbReference type="PROSITE" id="PS50850">
    <property type="entry name" value="MFS"/>
    <property type="match status" value="1"/>
</dbReference>
<feature type="transmembrane region" description="Helical" evidence="5">
    <location>
        <begin position="66"/>
        <end position="85"/>
    </location>
</feature>
<feature type="transmembrane region" description="Helical" evidence="5">
    <location>
        <begin position="36"/>
        <end position="54"/>
    </location>
</feature>
<feature type="transmembrane region" description="Helical" evidence="5">
    <location>
        <begin position="330"/>
        <end position="348"/>
    </location>
</feature>
<dbReference type="Proteomes" id="UP000799764">
    <property type="component" value="Unassembled WGS sequence"/>
</dbReference>
<dbReference type="InterPro" id="IPR020846">
    <property type="entry name" value="MFS_dom"/>
</dbReference>
<dbReference type="FunFam" id="1.20.1720.10:FF:000012">
    <property type="entry name" value="MFS toxin efflux pump (AflT)"/>
    <property type="match status" value="1"/>
</dbReference>
<comment type="caution">
    <text evidence="7">The sequence shown here is derived from an EMBL/GenBank/DDBJ whole genome shotgun (WGS) entry which is preliminary data.</text>
</comment>
<evidence type="ECO:0000313" key="7">
    <source>
        <dbReference type="EMBL" id="KAF2440246.1"/>
    </source>
</evidence>
<dbReference type="Gene3D" id="1.20.1250.20">
    <property type="entry name" value="MFS general substrate transporter like domains"/>
    <property type="match status" value="1"/>
</dbReference>
<feature type="transmembrane region" description="Helical" evidence="5">
    <location>
        <begin position="194"/>
        <end position="216"/>
    </location>
</feature>
<proteinExistence type="predicted"/>
<dbReference type="PANTHER" id="PTHR23501:SF198">
    <property type="entry name" value="AZOLE RESISTANCE PROTEIN 1-RELATED"/>
    <property type="match status" value="1"/>
</dbReference>
<evidence type="ECO:0000259" key="6">
    <source>
        <dbReference type="PROSITE" id="PS50850"/>
    </source>
</evidence>
<evidence type="ECO:0000256" key="5">
    <source>
        <dbReference type="SAM" id="Phobius"/>
    </source>
</evidence>
<keyword evidence="4 5" id="KW-0472">Membrane</keyword>
<keyword evidence="8" id="KW-1185">Reference proteome</keyword>
<dbReference type="CDD" id="cd17502">
    <property type="entry name" value="MFS_Azr1_MDR_like"/>
    <property type="match status" value="1"/>
</dbReference>
<name>A0A9P4PC12_9PLEO</name>
<accession>A0A9P4PC12</accession>
<feature type="transmembrane region" description="Helical" evidence="5">
    <location>
        <begin position="270"/>
        <end position="293"/>
    </location>
</feature>
<feature type="transmembrane region" description="Helical" evidence="5">
    <location>
        <begin position="124"/>
        <end position="148"/>
    </location>
</feature>
<dbReference type="InterPro" id="IPR011701">
    <property type="entry name" value="MFS"/>
</dbReference>
<keyword evidence="2 5" id="KW-0812">Transmembrane</keyword>
<feature type="transmembrane region" description="Helical" evidence="5">
    <location>
        <begin position="91"/>
        <end position="112"/>
    </location>
</feature>
<feature type="transmembrane region" description="Helical" evidence="5">
    <location>
        <begin position="228"/>
        <end position="249"/>
    </location>
</feature>
<sequence length="495" mass="52432">VIFALCLAVFLTALDRTIIGVTIPAISNDFKSFDDIAWYESAYLLTFAALQLPFGKVYTFFPAKWAFIVLVAIFEIGSIICAAAPNSTAFIIGRAIAGIGSAGNMTGANVIIANLLPLEKRPKYMGFIGATFGLASIAGPLLGGVFASKVSWRWCFWINGPIGLVALVVLVLLVPNNPPAQDHSDKPLVDRLKAYDPVGTALLTPGLILLLLALQWGGNGSSWGSARVLSTLVIGIVLILAFIASQAWVGDNGTLPPRIIRKRSIAAGTTVSLGFGSTLIIVTFYLPIWYQAIKGVSAVDAGVRMLPYFLITVFFVIGSGAAVSKQGYYTPWLIAGTALLTIGCGLFTTFRVDTSTAKSIGYQLIAGAGMGMSLAQCNNAAQTVLSHEDIPIGITIINFGNFVGGTIFVSICQAILSSTLQSRLAQKIPGLDVSSIVHAGATDLAKLIPVDQLPVFHAAYNEGIVNVWYCALGVSAFAFVASWFVEWKSVKGPQI</sequence>
<feature type="domain" description="Major facilitator superfamily (MFS) profile" evidence="6">
    <location>
        <begin position="1"/>
        <end position="495"/>
    </location>
</feature>
<evidence type="ECO:0000256" key="1">
    <source>
        <dbReference type="ARBA" id="ARBA00004141"/>
    </source>
</evidence>
<evidence type="ECO:0000256" key="4">
    <source>
        <dbReference type="ARBA" id="ARBA00023136"/>
    </source>
</evidence>
<evidence type="ECO:0000256" key="3">
    <source>
        <dbReference type="ARBA" id="ARBA00022989"/>
    </source>
</evidence>
<dbReference type="GO" id="GO:0022857">
    <property type="term" value="F:transmembrane transporter activity"/>
    <property type="evidence" value="ECO:0007669"/>
    <property type="project" value="InterPro"/>
</dbReference>
<dbReference type="AlphaFoldDB" id="A0A9P4PC12"/>
<dbReference type="FunFam" id="1.20.1250.20:FF:000196">
    <property type="entry name" value="MFS toxin efflux pump (AflT)"/>
    <property type="match status" value="1"/>
</dbReference>
<evidence type="ECO:0000256" key="2">
    <source>
        <dbReference type="ARBA" id="ARBA00022692"/>
    </source>
</evidence>
<feature type="non-terminal residue" evidence="7">
    <location>
        <position position="1"/>
    </location>
</feature>
<reference evidence="7" key="1">
    <citation type="journal article" date="2020" name="Stud. Mycol.">
        <title>101 Dothideomycetes genomes: a test case for predicting lifestyles and emergence of pathogens.</title>
        <authorList>
            <person name="Haridas S."/>
            <person name="Albert R."/>
            <person name="Binder M."/>
            <person name="Bloem J."/>
            <person name="Labutti K."/>
            <person name="Salamov A."/>
            <person name="Andreopoulos B."/>
            <person name="Baker S."/>
            <person name="Barry K."/>
            <person name="Bills G."/>
            <person name="Bluhm B."/>
            <person name="Cannon C."/>
            <person name="Castanera R."/>
            <person name="Culley D."/>
            <person name="Daum C."/>
            <person name="Ezra D."/>
            <person name="Gonzalez J."/>
            <person name="Henrissat B."/>
            <person name="Kuo A."/>
            <person name="Liang C."/>
            <person name="Lipzen A."/>
            <person name="Lutzoni F."/>
            <person name="Magnuson J."/>
            <person name="Mondo S."/>
            <person name="Nolan M."/>
            <person name="Ohm R."/>
            <person name="Pangilinan J."/>
            <person name="Park H.-J."/>
            <person name="Ramirez L."/>
            <person name="Alfaro M."/>
            <person name="Sun H."/>
            <person name="Tritt A."/>
            <person name="Yoshinaga Y."/>
            <person name="Zwiers L.-H."/>
            <person name="Turgeon B."/>
            <person name="Goodwin S."/>
            <person name="Spatafora J."/>
            <person name="Crous P."/>
            <person name="Grigoriev I."/>
        </authorList>
    </citation>
    <scope>NUCLEOTIDE SEQUENCE</scope>
    <source>
        <strain evidence="7">CBS 690.94</strain>
    </source>
</reference>
<feature type="transmembrane region" description="Helical" evidence="5">
    <location>
        <begin position="305"/>
        <end position="323"/>
    </location>
</feature>
<dbReference type="SUPFAM" id="SSF103473">
    <property type="entry name" value="MFS general substrate transporter"/>
    <property type="match status" value="1"/>
</dbReference>
<dbReference type="EMBL" id="MU001507">
    <property type="protein sequence ID" value="KAF2440246.1"/>
    <property type="molecule type" value="Genomic_DNA"/>
</dbReference>
<dbReference type="PRINTS" id="PR01036">
    <property type="entry name" value="TCRTETB"/>
</dbReference>